<reference evidence="1" key="1">
    <citation type="submission" date="2023-07" db="EMBL/GenBank/DDBJ databases">
        <title>The genome sequence of Rhodocytophaga aerolata KACC 12507.</title>
        <authorList>
            <person name="Zhang X."/>
        </authorList>
    </citation>
    <scope>NUCLEOTIDE SEQUENCE</scope>
    <source>
        <strain evidence="1">KACC 12507</strain>
    </source>
</reference>
<evidence type="ECO:0000313" key="1">
    <source>
        <dbReference type="EMBL" id="MDO1451921.1"/>
    </source>
</evidence>
<comment type="caution">
    <text evidence="1">The sequence shown here is derived from an EMBL/GenBank/DDBJ whole genome shotgun (WGS) entry which is preliminary data.</text>
</comment>
<dbReference type="EMBL" id="JAUKPO010000123">
    <property type="protein sequence ID" value="MDO1451921.1"/>
    <property type="molecule type" value="Genomic_DNA"/>
</dbReference>
<dbReference type="RefSeq" id="WP_302042716.1">
    <property type="nucleotide sequence ID" value="NZ_JAUKPO010000123.1"/>
</dbReference>
<evidence type="ECO:0000313" key="2">
    <source>
        <dbReference type="Proteomes" id="UP001168528"/>
    </source>
</evidence>
<gene>
    <name evidence="1" type="ORF">Q0590_36970</name>
</gene>
<keyword evidence="2" id="KW-1185">Reference proteome</keyword>
<protein>
    <submittedName>
        <fullName evidence="1">Uncharacterized protein</fullName>
    </submittedName>
</protein>
<dbReference type="Proteomes" id="UP001168528">
    <property type="component" value="Unassembled WGS sequence"/>
</dbReference>
<name>A0ABT8RII2_9BACT</name>
<sequence length="41" mass="4134">MSGSAVADLQRGGFRQEDRLGLLAAFSIGDAHLIAAGGNSC</sequence>
<accession>A0ABT8RII2</accession>
<organism evidence="1 2">
    <name type="scientific">Rhodocytophaga aerolata</name>
    <dbReference type="NCBI Taxonomy" id="455078"/>
    <lineage>
        <taxon>Bacteria</taxon>
        <taxon>Pseudomonadati</taxon>
        <taxon>Bacteroidota</taxon>
        <taxon>Cytophagia</taxon>
        <taxon>Cytophagales</taxon>
        <taxon>Rhodocytophagaceae</taxon>
        <taxon>Rhodocytophaga</taxon>
    </lineage>
</organism>
<proteinExistence type="predicted"/>